<keyword evidence="3" id="KW-1185">Reference proteome</keyword>
<evidence type="ECO:0000313" key="2">
    <source>
        <dbReference type="EMBL" id="KAJ1081894.1"/>
    </source>
</evidence>
<evidence type="ECO:0000256" key="1">
    <source>
        <dbReference type="SAM" id="MobiDB-lite"/>
    </source>
</evidence>
<dbReference type="AlphaFoldDB" id="A0AAV7KTL2"/>
<name>A0AAV7KTL2_PLEWA</name>
<comment type="caution">
    <text evidence="2">The sequence shown here is derived from an EMBL/GenBank/DDBJ whole genome shotgun (WGS) entry which is preliminary data.</text>
</comment>
<evidence type="ECO:0000313" key="3">
    <source>
        <dbReference type="Proteomes" id="UP001066276"/>
    </source>
</evidence>
<dbReference type="Proteomes" id="UP001066276">
    <property type="component" value="Chromosome 12"/>
</dbReference>
<protein>
    <submittedName>
        <fullName evidence="2">Uncharacterized protein</fullName>
    </submittedName>
</protein>
<accession>A0AAV7KTL2</accession>
<proteinExistence type="predicted"/>
<gene>
    <name evidence="2" type="ORF">NDU88_002066</name>
</gene>
<sequence length="78" mass="8723">MFVRRGYRGPGRNNFAASCLFQVRAQRGYFRKLVGSGGMGDPRRHAAWRSKVAPIAEIVGDPWSQVQPTTGSRDSRRS</sequence>
<feature type="region of interest" description="Disordered" evidence="1">
    <location>
        <begin position="59"/>
        <end position="78"/>
    </location>
</feature>
<reference evidence="2" key="1">
    <citation type="journal article" date="2022" name="bioRxiv">
        <title>Sequencing and chromosome-scale assembly of the giantPleurodeles waltlgenome.</title>
        <authorList>
            <person name="Brown T."/>
            <person name="Elewa A."/>
            <person name="Iarovenko S."/>
            <person name="Subramanian E."/>
            <person name="Araus A.J."/>
            <person name="Petzold A."/>
            <person name="Susuki M."/>
            <person name="Suzuki K.-i.T."/>
            <person name="Hayashi T."/>
            <person name="Toyoda A."/>
            <person name="Oliveira C."/>
            <person name="Osipova E."/>
            <person name="Leigh N.D."/>
            <person name="Simon A."/>
            <person name="Yun M.H."/>
        </authorList>
    </citation>
    <scope>NUCLEOTIDE SEQUENCE</scope>
    <source>
        <strain evidence="2">20211129_DDA</strain>
        <tissue evidence="2">Liver</tissue>
    </source>
</reference>
<dbReference type="EMBL" id="JANPWB010000016">
    <property type="protein sequence ID" value="KAJ1081894.1"/>
    <property type="molecule type" value="Genomic_DNA"/>
</dbReference>
<organism evidence="2 3">
    <name type="scientific">Pleurodeles waltl</name>
    <name type="common">Iberian ribbed newt</name>
    <dbReference type="NCBI Taxonomy" id="8319"/>
    <lineage>
        <taxon>Eukaryota</taxon>
        <taxon>Metazoa</taxon>
        <taxon>Chordata</taxon>
        <taxon>Craniata</taxon>
        <taxon>Vertebrata</taxon>
        <taxon>Euteleostomi</taxon>
        <taxon>Amphibia</taxon>
        <taxon>Batrachia</taxon>
        <taxon>Caudata</taxon>
        <taxon>Salamandroidea</taxon>
        <taxon>Salamandridae</taxon>
        <taxon>Pleurodelinae</taxon>
        <taxon>Pleurodeles</taxon>
    </lineage>
</organism>